<comment type="pathway">
    <text evidence="2">Mycotoxin biosynthesis.</text>
</comment>
<keyword evidence="4" id="KW-1133">Transmembrane helix</keyword>
<evidence type="ECO:0000256" key="7">
    <source>
        <dbReference type="ARBA" id="ARBA00023180"/>
    </source>
</evidence>
<comment type="subcellular location">
    <subcellularLocation>
        <location evidence="1">Membrane</location>
        <topology evidence="1">Single-pass membrane protein</topology>
    </subcellularLocation>
</comment>
<accession>A0AA39YHE0</accession>
<keyword evidence="7" id="KW-0325">Glycoprotein</keyword>
<reference evidence="9" key="1">
    <citation type="submission" date="2023-06" db="EMBL/GenBank/DDBJ databases">
        <title>Genome-scale phylogeny and comparative genomics of the fungal order Sordariales.</title>
        <authorList>
            <consortium name="Lawrence Berkeley National Laboratory"/>
            <person name="Hensen N."/>
            <person name="Bonometti L."/>
            <person name="Westerberg I."/>
            <person name="Brannstrom I.O."/>
            <person name="Guillou S."/>
            <person name="Cros-Aarteil S."/>
            <person name="Calhoun S."/>
            <person name="Haridas S."/>
            <person name="Kuo A."/>
            <person name="Mondo S."/>
            <person name="Pangilinan J."/>
            <person name="Riley R."/>
            <person name="Labutti K."/>
            <person name="Andreopoulos B."/>
            <person name="Lipzen A."/>
            <person name="Chen C."/>
            <person name="Yanf M."/>
            <person name="Daum C."/>
            <person name="Ng V."/>
            <person name="Clum A."/>
            <person name="Steindorff A."/>
            <person name="Ohm R."/>
            <person name="Martin F."/>
            <person name="Silar P."/>
            <person name="Natvig D."/>
            <person name="Lalanne C."/>
            <person name="Gautier V."/>
            <person name="Ament-Velasquez S.L."/>
            <person name="Kruys A."/>
            <person name="Hutchinson M.I."/>
            <person name="Powell A.J."/>
            <person name="Barry K."/>
            <person name="Miller A.N."/>
            <person name="Grigoriev I.V."/>
            <person name="Debuchy R."/>
            <person name="Gladieux P."/>
            <person name="Thoren M.H."/>
            <person name="Johannesson H."/>
        </authorList>
    </citation>
    <scope>NUCLEOTIDE SEQUENCE</scope>
    <source>
        <strain evidence="9">SMH2532-1</strain>
    </source>
</reference>
<dbReference type="GO" id="GO:0043386">
    <property type="term" value="P:mycotoxin biosynthetic process"/>
    <property type="evidence" value="ECO:0007669"/>
    <property type="project" value="InterPro"/>
</dbReference>
<comment type="similarity">
    <text evidence="8">Belongs to the ustYa family.</text>
</comment>
<evidence type="ECO:0000313" key="10">
    <source>
        <dbReference type="Proteomes" id="UP001174936"/>
    </source>
</evidence>
<dbReference type="AlphaFoldDB" id="A0AA39YHE0"/>
<evidence type="ECO:0000313" key="9">
    <source>
        <dbReference type="EMBL" id="KAK0652623.1"/>
    </source>
</evidence>
<name>A0AA39YHE0_9PEZI</name>
<evidence type="ECO:0000256" key="5">
    <source>
        <dbReference type="ARBA" id="ARBA00023026"/>
    </source>
</evidence>
<keyword evidence="5" id="KW-0843">Virulence</keyword>
<dbReference type="PANTHER" id="PTHR33365:SF4">
    <property type="entry name" value="CYCLOCHLOROTINE BIOSYNTHESIS PROTEIN O"/>
    <property type="match status" value="1"/>
</dbReference>
<protein>
    <submittedName>
        <fullName evidence="9">Tat pathway signal sequence</fullName>
    </submittedName>
</protein>
<evidence type="ECO:0000256" key="2">
    <source>
        <dbReference type="ARBA" id="ARBA00004685"/>
    </source>
</evidence>
<evidence type="ECO:0000256" key="4">
    <source>
        <dbReference type="ARBA" id="ARBA00022989"/>
    </source>
</evidence>
<dbReference type="Pfam" id="PF11807">
    <property type="entry name" value="UstYa"/>
    <property type="match status" value="1"/>
</dbReference>
<dbReference type="EMBL" id="JAULSV010000002">
    <property type="protein sequence ID" value="KAK0652623.1"/>
    <property type="molecule type" value="Genomic_DNA"/>
</dbReference>
<evidence type="ECO:0000256" key="6">
    <source>
        <dbReference type="ARBA" id="ARBA00023136"/>
    </source>
</evidence>
<keyword evidence="3" id="KW-0812">Transmembrane</keyword>
<comment type="caution">
    <text evidence="9">The sequence shown here is derived from an EMBL/GenBank/DDBJ whole genome shotgun (WGS) entry which is preliminary data.</text>
</comment>
<evidence type="ECO:0000256" key="3">
    <source>
        <dbReference type="ARBA" id="ARBA00022692"/>
    </source>
</evidence>
<gene>
    <name evidence="9" type="ORF">B0T16DRAFT_321772</name>
</gene>
<evidence type="ECO:0000256" key="1">
    <source>
        <dbReference type="ARBA" id="ARBA00004167"/>
    </source>
</evidence>
<organism evidence="9 10">
    <name type="scientific">Cercophora newfieldiana</name>
    <dbReference type="NCBI Taxonomy" id="92897"/>
    <lineage>
        <taxon>Eukaryota</taxon>
        <taxon>Fungi</taxon>
        <taxon>Dikarya</taxon>
        <taxon>Ascomycota</taxon>
        <taxon>Pezizomycotina</taxon>
        <taxon>Sordariomycetes</taxon>
        <taxon>Sordariomycetidae</taxon>
        <taxon>Sordariales</taxon>
        <taxon>Lasiosphaeriaceae</taxon>
        <taxon>Cercophora</taxon>
    </lineage>
</organism>
<evidence type="ECO:0000256" key="8">
    <source>
        <dbReference type="ARBA" id="ARBA00035112"/>
    </source>
</evidence>
<keyword evidence="10" id="KW-1185">Reference proteome</keyword>
<keyword evidence="6" id="KW-0472">Membrane</keyword>
<dbReference type="InterPro" id="IPR021765">
    <property type="entry name" value="UstYa-like"/>
</dbReference>
<proteinExistence type="inferred from homology"/>
<sequence length="218" mass="25443">MKAPAAPATEYVPVYFRAGFTGDESPYQGWPNDEKDELWQELYHHGVTLRISADEHKSLVNQTIRVPIAGYENDYFGGLDVFHQLHCLNQIRMGYYPRRYNTSMTNPDGTVSYDQWLHIDHCIESLRQSIMCHSDIGFNTFKWLDDKKITQPMLNDMHMCRNFDKIREWAFDRYVSLDNRRAHVENGVLVDYSSWGPDPDSLLEGVVPKGWNYTVDDL</sequence>
<dbReference type="PANTHER" id="PTHR33365">
    <property type="entry name" value="YALI0B05434P"/>
    <property type="match status" value="1"/>
</dbReference>
<dbReference type="Proteomes" id="UP001174936">
    <property type="component" value="Unassembled WGS sequence"/>
</dbReference>
<dbReference type="GO" id="GO:0016020">
    <property type="term" value="C:membrane"/>
    <property type="evidence" value="ECO:0007669"/>
    <property type="project" value="UniProtKB-SubCell"/>
</dbReference>